<comment type="subcellular location">
    <subcellularLocation>
        <location evidence="1">Membrane</location>
        <topology evidence="1">Multi-pass membrane protein</topology>
    </subcellularLocation>
</comment>
<keyword evidence="2 6" id="KW-0812">Transmembrane</keyword>
<proteinExistence type="predicted"/>
<feature type="transmembrane region" description="Helical" evidence="6">
    <location>
        <begin position="288"/>
        <end position="307"/>
    </location>
</feature>
<keyword evidence="4 6" id="KW-0472">Membrane</keyword>
<evidence type="ECO:0000256" key="2">
    <source>
        <dbReference type="ARBA" id="ARBA00022692"/>
    </source>
</evidence>
<evidence type="ECO:0000256" key="3">
    <source>
        <dbReference type="ARBA" id="ARBA00022989"/>
    </source>
</evidence>
<feature type="transmembrane region" description="Helical" evidence="6">
    <location>
        <begin position="835"/>
        <end position="857"/>
    </location>
</feature>
<feature type="transmembrane region" description="Helical" evidence="6">
    <location>
        <begin position="553"/>
        <end position="572"/>
    </location>
</feature>
<feature type="region of interest" description="Disordered" evidence="5">
    <location>
        <begin position="631"/>
        <end position="682"/>
    </location>
</feature>
<evidence type="ECO:0000256" key="4">
    <source>
        <dbReference type="ARBA" id="ARBA00023136"/>
    </source>
</evidence>
<evidence type="ECO:0000313" key="7">
    <source>
        <dbReference type="EMBL" id="CAE6510712.1"/>
    </source>
</evidence>
<dbReference type="GO" id="GO:0016020">
    <property type="term" value="C:membrane"/>
    <property type="evidence" value="ECO:0007669"/>
    <property type="project" value="UniProtKB-SubCell"/>
</dbReference>
<dbReference type="InterPro" id="IPR011701">
    <property type="entry name" value="MFS"/>
</dbReference>
<evidence type="ECO:0000256" key="1">
    <source>
        <dbReference type="ARBA" id="ARBA00004141"/>
    </source>
</evidence>
<evidence type="ECO:0000256" key="6">
    <source>
        <dbReference type="SAM" id="Phobius"/>
    </source>
</evidence>
<sequence>MPHSNKGNGVSSPVDVIVEQGSIHGDPLTHTGVAPEIETELKPETETGRRRPWHKQPSTWWIVPIMFVVSIVNASTTAPRTELFLKFACDELRPEYRVDTNVAQRYPGPKGTQTNVSLTFIQKNPTLDDHIMKPTLLHPDKRCSQDPAVHRAVAKLDAGITTAEGILSFLALGWWSQYSDRSGRMKVLAISGFTMLIADAMIFLVAFNAENLPGGYRILILGGIIHGLAGGSSASGAAAHAYIADSSTPSVRSRMFSFWIGSVFAGHALGPSLGSWLNSYSDNLLSAFYMNTAVQVIYVGFMAFIIPESLSDEARAKARESYEADVKPSSQSILGPLWQLASLRYRRYKDWNLALIGVAAAAVAVNTGSNHFKYQYAIKTFRWSSVQLGYWLSLVGFWRALYLLAILPIIIKALYAREERSNRADNDDEKEAQVRRIDLLVSRSSLLIDLVGYSLIGIVTSQTPFIGATTILAFGGGFSPSVQSLALALTSPSAHVARREARAHGENISSSAKQEIGRLFGAFAIVHSLGAQVVGPALFSLVFSATVGVYPKAFFWVSAFLVAVAIGALGAVRLDTTDIVEDPEPPSETYALSINILTAATPVSPYPSPTRLRFPMPDTSEVKPFLSSEALGTPLSMNSPSRAFSIDSNTSAQSDRTIRPLPRTSSPPTLEVPPRKNSDYTRSKASPWCALIDEFARVKLPLRLIPVVAATALIYAGTIAPRTELLVKLACNNLHPGWDLVSNSTSLHSNETTTQSSSHPRGLFERLYFIEQSVSLQKRSQITTPGTSPMCSDDNDVQKEVAKLNTAISLTSGVLSVMTTGWWTQLSDRVGRIRILAIGAFSGLMVDTIFIGVVLNSDRFPGGYWLLAISNMIDGVFGGFSTAVAISHAYISDCVPSTERSRWFSLWTGIIFAGMALGPGFGSLLINLTGNAMLIFYISVASGLIYALYVTFILPESMAPERMQAARDAKRRSQKSSTGNPIKNLALSILGVLAPFTIFFPRVVQRPGGHKKYEWNASFIGLAYASHAVNSGSYSFKYQYAIKAFGWSSTQMGNWLSLLGFTRAFHLTVLLPLILKGIHWLRERKPPTKPLSDSDRAQSVDLLVARASLGVDVSSYSASALVTTSSAFLGTTTILSFGGGYPPAIQSLALALTQTSRAQDAATVNLTSDDPRYESTSIDTTAPDDTGRLLGAMSIVYTLCSQIFGPSLFGALFVATVGSNPRSIFWLSAILNGFALGSLLMVRLKPSSNTEDDAEYVLLNNMED</sequence>
<dbReference type="PANTHER" id="PTHR23507:SF1">
    <property type="entry name" value="FI18259P1-RELATED"/>
    <property type="match status" value="1"/>
</dbReference>
<feature type="compositionally biased region" description="Basic and acidic residues" evidence="5">
    <location>
        <begin position="673"/>
        <end position="682"/>
    </location>
</feature>
<dbReference type="InterPro" id="IPR036259">
    <property type="entry name" value="MFS_trans_sf"/>
</dbReference>
<feature type="transmembrane region" description="Helical" evidence="6">
    <location>
        <begin position="219"/>
        <end position="244"/>
    </location>
</feature>
<dbReference type="GO" id="GO:0022857">
    <property type="term" value="F:transmembrane transporter activity"/>
    <property type="evidence" value="ECO:0007669"/>
    <property type="project" value="InterPro"/>
</dbReference>
<feature type="region of interest" description="Disordered" evidence="5">
    <location>
        <begin position="23"/>
        <end position="52"/>
    </location>
</feature>
<dbReference type="Pfam" id="PF07690">
    <property type="entry name" value="MFS_1"/>
    <property type="match status" value="2"/>
</dbReference>
<feature type="transmembrane region" description="Helical" evidence="6">
    <location>
        <begin position="388"/>
        <end position="411"/>
    </location>
</feature>
<feature type="compositionally biased region" description="Basic and acidic residues" evidence="5">
    <location>
        <begin position="39"/>
        <end position="49"/>
    </location>
</feature>
<organism evidence="7 8">
    <name type="scientific">Rhizoctonia solani</name>
    <dbReference type="NCBI Taxonomy" id="456999"/>
    <lineage>
        <taxon>Eukaryota</taxon>
        <taxon>Fungi</taxon>
        <taxon>Dikarya</taxon>
        <taxon>Basidiomycota</taxon>
        <taxon>Agaricomycotina</taxon>
        <taxon>Agaricomycetes</taxon>
        <taxon>Cantharellales</taxon>
        <taxon>Ceratobasidiaceae</taxon>
        <taxon>Rhizoctonia</taxon>
    </lineage>
</organism>
<feature type="transmembrane region" description="Helical" evidence="6">
    <location>
        <begin position="932"/>
        <end position="954"/>
    </location>
</feature>
<name>A0A8H3HIC9_9AGAM</name>
<feature type="transmembrane region" description="Helical" evidence="6">
    <location>
        <begin position="863"/>
        <end position="891"/>
    </location>
</feature>
<feature type="transmembrane region" description="Helical" evidence="6">
    <location>
        <begin position="903"/>
        <end position="926"/>
    </location>
</feature>
<feature type="compositionally biased region" description="Polar residues" evidence="5">
    <location>
        <begin position="635"/>
        <end position="655"/>
    </location>
</feature>
<feature type="transmembrane region" description="Helical" evidence="6">
    <location>
        <begin position="1223"/>
        <end position="1242"/>
    </location>
</feature>
<dbReference type="SUPFAM" id="SSF103473">
    <property type="entry name" value="MFS general substrate transporter"/>
    <property type="match status" value="2"/>
</dbReference>
<comment type="caution">
    <text evidence="7">The sequence shown here is derived from an EMBL/GenBank/DDBJ whole genome shotgun (WGS) entry which is preliminary data.</text>
</comment>
<dbReference type="Gene3D" id="1.20.1250.20">
    <property type="entry name" value="MFS general substrate transporter like domains"/>
    <property type="match status" value="2"/>
</dbReference>
<gene>
    <name evidence="7" type="ORF">RDB_LOCUS152317</name>
</gene>
<feature type="transmembrane region" description="Helical" evidence="6">
    <location>
        <begin position="1195"/>
        <end position="1217"/>
    </location>
</feature>
<feature type="transmembrane region" description="Helical" evidence="6">
    <location>
        <begin position="804"/>
        <end position="823"/>
    </location>
</feature>
<feature type="transmembrane region" description="Helical" evidence="6">
    <location>
        <begin position="519"/>
        <end position="547"/>
    </location>
</feature>
<dbReference type="EMBL" id="CAJMWT010005890">
    <property type="protein sequence ID" value="CAE6510712.1"/>
    <property type="molecule type" value="Genomic_DNA"/>
</dbReference>
<evidence type="ECO:0000313" key="8">
    <source>
        <dbReference type="Proteomes" id="UP000663843"/>
    </source>
</evidence>
<dbReference type="AlphaFoldDB" id="A0A8H3HIC9"/>
<dbReference type="PANTHER" id="PTHR23507">
    <property type="entry name" value="ZGC:174356"/>
    <property type="match status" value="1"/>
</dbReference>
<protein>
    <submittedName>
        <fullName evidence="7">Uncharacterized protein</fullName>
    </submittedName>
</protein>
<feature type="transmembrane region" description="Helical" evidence="6">
    <location>
        <begin position="985"/>
        <end position="1004"/>
    </location>
</feature>
<accession>A0A8H3HIC9</accession>
<dbReference type="Proteomes" id="UP000663843">
    <property type="component" value="Unassembled WGS sequence"/>
</dbReference>
<reference evidence="7" key="1">
    <citation type="submission" date="2021-01" db="EMBL/GenBank/DDBJ databases">
        <authorList>
            <person name="Kaushik A."/>
        </authorList>
    </citation>
    <scope>NUCLEOTIDE SEQUENCE</scope>
    <source>
        <strain evidence="7">AG2-2IIIB</strain>
    </source>
</reference>
<evidence type="ECO:0000256" key="5">
    <source>
        <dbReference type="SAM" id="MobiDB-lite"/>
    </source>
</evidence>
<feature type="transmembrane region" description="Helical" evidence="6">
    <location>
        <begin position="187"/>
        <end position="207"/>
    </location>
</feature>
<keyword evidence="3 6" id="KW-1133">Transmembrane helix</keyword>
<feature type="transmembrane region" description="Helical" evidence="6">
    <location>
        <begin position="351"/>
        <end position="368"/>
    </location>
</feature>
<feature type="transmembrane region" description="Helical" evidence="6">
    <location>
        <begin position="256"/>
        <end position="276"/>
    </location>
</feature>